<organism evidence="1 2">
    <name type="scientific">Arabis nemorensis</name>
    <dbReference type="NCBI Taxonomy" id="586526"/>
    <lineage>
        <taxon>Eukaryota</taxon>
        <taxon>Viridiplantae</taxon>
        <taxon>Streptophyta</taxon>
        <taxon>Embryophyta</taxon>
        <taxon>Tracheophyta</taxon>
        <taxon>Spermatophyta</taxon>
        <taxon>Magnoliopsida</taxon>
        <taxon>eudicotyledons</taxon>
        <taxon>Gunneridae</taxon>
        <taxon>Pentapetalae</taxon>
        <taxon>rosids</taxon>
        <taxon>malvids</taxon>
        <taxon>Brassicales</taxon>
        <taxon>Brassicaceae</taxon>
        <taxon>Arabideae</taxon>
        <taxon>Arabis</taxon>
    </lineage>
</organism>
<reference evidence="1" key="1">
    <citation type="submission" date="2019-07" db="EMBL/GenBank/DDBJ databases">
        <authorList>
            <person name="Dittberner H."/>
        </authorList>
    </citation>
    <scope>NUCLEOTIDE SEQUENCE [LARGE SCALE GENOMIC DNA]</scope>
</reference>
<dbReference type="AlphaFoldDB" id="A0A565CB60"/>
<proteinExistence type="predicted"/>
<dbReference type="InterPro" id="IPR010684">
    <property type="entry name" value="RNA_pol_II_trans_fac_SIII_A"/>
</dbReference>
<dbReference type="OrthoDB" id="21513at2759"/>
<keyword evidence="2" id="KW-1185">Reference proteome</keyword>
<dbReference type="GO" id="GO:0070449">
    <property type="term" value="C:elongin complex"/>
    <property type="evidence" value="ECO:0007669"/>
    <property type="project" value="InterPro"/>
</dbReference>
<dbReference type="PANTHER" id="PTHR47543">
    <property type="entry name" value="OS08G0169600 PROTEIN"/>
    <property type="match status" value="1"/>
</dbReference>
<sequence length="119" mass="13805">MEGPQQQSLVDLCSVQFDNSSLIGNVEFVESHLLEKILPQCSLQELARIEDNKSNLSAITNELWKNFFRRDFGDHIEIVEERIKLLNMGYVVWRNLYQLRREVVEGLKIEAALLLKESA</sequence>
<dbReference type="Gene3D" id="6.10.250.3180">
    <property type="match status" value="1"/>
</dbReference>
<name>A0A565CB60_9BRAS</name>
<accession>A0A565CB60</accession>
<dbReference type="Proteomes" id="UP000489600">
    <property type="component" value="Unassembled WGS sequence"/>
</dbReference>
<protein>
    <submittedName>
        <fullName evidence="1">Uncharacterized protein</fullName>
    </submittedName>
</protein>
<dbReference type="Pfam" id="PF06881">
    <property type="entry name" value="Elongin_A"/>
    <property type="match status" value="1"/>
</dbReference>
<dbReference type="GO" id="GO:0006368">
    <property type="term" value="P:transcription elongation by RNA polymerase II"/>
    <property type="evidence" value="ECO:0007669"/>
    <property type="project" value="InterPro"/>
</dbReference>
<dbReference type="EMBL" id="CABITT030000007">
    <property type="protein sequence ID" value="VVB10907.1"/>
    <property type="molecule type" value="Genomic_DNA"/>
</dbReference>
<dbReference type="PANTHER" id="PTHR47543:SF2">
    <property type="entry name" value="RNA POLYMERASE II TRANSCRIPTION FACTOR SIII SUBUNIT A"/>
    <property type="match status" value="1"/>
</dbReference>
<comment type="caution">
    <text evidence="1">The sequence shown here is derived from an EMBL/GenBank/DDBJ whole genome shotgun (WGS) entry which is preliminary data.</text>
</comment>
<gene>
    <name evidence="1" type="ORF">ANE_LOCUS21351</name>
</gene>
<evidence type="ECO:0000313" key="1">
    <source>
        <dbReference type="EMBL" id="VVB10907.1"/>
    </source>
</evidence>
<evidence type="ECO:0000313" key="2">
    <source>
        <dbReference type="Proteomes" id="UP000489600"/>
    </source>
</evidence>